<dbReference type="InterPro" id="IPR002734">
    <property type="entry name" value="RibDG_C"/>
</dbReference>
<dbReference type="KEGG" id="alkq:M9189_05085"/>
<dbReference type="GO" id="GO:0008703">
    <property type="term" value="F:5-amino-6-(5-phosphoribosylamino)uracil reductase activity"/>
    <property type="evidence" value="ECO:0007669"/>
    <property type="project" value="InterPro"/>
</dbReference>
<dbReference type="InterPro" id="IPR050765">
    <property type="entry name" value="Riboflavin_Biosynth_HTPR"/>
</dbReference>
<evidence type="ECO:0000259" key="1">
    <source>
        <dbReference type="Pfam" id="PF01872"/>
    </source>
</evidence>
<dbReference type="PANTHER" id="PTHR38011:SF11">
    <property type="entry name" value="2,5-DIAMINO-6-RIBOSYLAMINO-4(3H)-PYRIMIDINONE 5'-PHOSPHATE REDUCTASE"/>
    <property type="match status" value="1"/>
</dbReference>
<dbReference type="AlphaFoldDB" id="A0A9J6ZST9"/>
<accession>A0A9J6ZST9</accession>
<sequence>MGKIKVYIAASLDGYIARPDGDLDWLTEFSNPTKEDYGYNEMLTSVDTVIMGGRTYHELSCMDILWPYKDKKTFVVSHKAIDTKENIEFITDNIIERISDLKNRSSQDIWLAGGGELITMCINAGLVDEMQICYIPVILGSGIPLFPSNPKESNWELRENIAYASGIIKLSYRLLR</sequence>
<organism evidence="2 3">
    <name type="scientific">Xiashengella succiniciproducens</name>
    <dbReference type="NCBI Taxonomy" id="2949635"/>
    <lineage>
        <taxon>Bacteria</taxon>
        <taxon>Pseudomonadati</taxon>
        <taxon>Bacteroidota</taxon>
        <taxon>Bacteroidia</taxon>
        <taxon>Marinilabiliales</taxon>
        <taxon>Marinilabiliaceae</taxon>
        <taxon>Xiashengella</taxon>
    </lineage>
</organism>
<feature type="domain" description="Bacterial bifunctional deaminase-reductase C-terminal" evidence="1">
    <location>
        <begin position="4"/>
        <end position="168"/>
    </location>
</feature>
<dbReference type="Gene3D" id="3.40.430.10">
    <property type="entry name" value="Dihydrofolate Reductase, subunit A"/>
    <property type="match status" value="1"/>
</dbReference>
<proteinExistence type="predicted"/>
<name>A0A9J6ZST9_9BACT</name>
<dbReference type="Pfam" id="PF01872">
    <property type="entry name" value="RibD_C"/>
    <property type="match status" value="1"/>
</dbReference>
<evidence type="ECO:0000313" key="3">
    <source>
        <dbReference type="Proteomes" id="UP001056426"/>
    </source>
</evidence>
<dbReference type="SUPFAM" id="SSF53597">
    <property type="entry name" value="Dihydrofolate reductase-like"/>
    <property type="match status" value="1"/>
</dbReference>
<reference evidence="2" key="1">
    <citation type="submission" date="2022-05" db="EMBL/GenBank/DDBJ databases">
        <authorList>
            <person name="Sun X."/>
        </authorList>
    </citation>
    <scope>NUCLEOTIDE SEQUENCE</scope>
    <source>
        <strain evidence="2">Ai-910</strain>
    </source>
</reference>
<gene>
    <name evidence="2" type="ORF">M9189_05085</name>
</gene>
<dbReference type="RefSeq" id="WP_250725112.1">
    <property type="nucleotide sequence ID" value="NZ_CP098400.1"/>
</dbReference>
<protein>
    <submittedName>
        <fullName evidence="2">Dihydrofolate reductase family protein</fullName>
    </submittedName>
</protein>
<evidence type="ECO:0000313" key="2">
    <source>
        <dbReference type="EMBL" id="URW80725.1"/>
    </source>
</evidence>
<dbReference type="EMBL" id="CP098400">
    <property type="protein sequence ID" value="URW80725.1"/>
    <property type="molecule type" value="Genomic_DNA"/>
</dbReference>
<dbReference type="InterPro" id="IPR024072">
    <property type="entry name" value="DHFR-like_dom_sf"/>
</dbReference>
<dbReference type="GO" id="GO:0009231">
    <property type="term" value="P:riboflavin biosynthetic process"/>
    <property type="evidence" value="ECO:0007669"/>
    <property type="project" value="InterPro"/>
</dbReference>
<reference evidence="2" key="2">
    <citation type="submission" date="2022-06" db="EMBL/GenBank/DDBJ databases">
        <title>Xiashengella guii gen. nov. sp. nov., a bacterium isolated form anaerobic digestion tank.</title>
        <authorList>
            <person name="Huang H."/>
        </authorList>
    </citation>
    <scope>NUCLEOTIDE SEQUENCE</scope>
    <source>
        <strain evidence="2">Ai-910</strain>
    </source>
</reference>
<dbReference type="PANTHER" id="PTHR38011">
    <property type="entry name" value="DIHYDROFOLATE REDUCTASE FAMILY PROTEIN (AFU_ORTHOLOGUE AFUA_8G06820)"/>
    <property type="match status" value="1"/>
</dbReference>
<keyword evidence="3" id="KW-1185">Reference proteome</keyword>
<dbReference type="Proteomes" id="UP001056426">
    <property type="component" value="Chromosome"/>
</dbReference>